<evidence type="ECO:0000259" key="2">
    <source>
        <dbReference type="Pfam" id="PF01910"/>
    </source>
</evidence>
<dbReference type="RefSeq" id="WP_110997534.1">
    <property type="nucleotide sequence ID" value="NZ_QKTW01000006.1"/>
</dbReference>
<dbReference type="Pfam" id="PF01910">
    <property type="entry name" value="Thiamine_BP"/>
    <property type="match status" value="1"/>
</dbReference>
<dbReference type="InterPro" id="IPR002767">
    <property type="entry name" value="Thiamine_BP"/>
</dbReference>
<dbReference type="SUPFAM" id="SSF89957">
    <property type="entry name" value="MTH1187/YkoF-like"/>
    <property type="match status" value="1"/>
</dbReference>
<dbReference type="PANTHER" id="PTHR33777:SF1">
    <property type="entry name" value="UPF0045 PROTEIN ECM15"/>
    <property type="match status" value="1"/>
</dbReference>
<protein>
    <submittedName>
        <fullName evidence="3">Thiamine-binding protein</fullName>
    </submittedName>
</protein>
<dbReference type="PANTHER" id="PTHR33777">
    <property type="entry name" value="UPF0045 PROTEIN ECM15"/>
    <property type="match status" value="1"/>
</dbReference>
<proteinExistence type="inferred from homology"/>
<name>A0A2W2B265_9BACT</name>
<dbReference type="InterPro" id="IPR051614">
    <property type="entry name" value="UPF0045_domain"/>
</dbReference>
<dbReference type="EMBL" id="QKTW01000006">
    <property type="protein sequence ID" value="PZF74118.1"/>
    <property type="molecule type" value="Genomic_DNA"/>
</dbReference>
<dbReference type="Proteomes" id="UP000248745">
    <property type="component" value="Unassembled WGS sequence"/>
</dbReference>
<dbReference type="InterPro" id="IPR029756">
    <property type="entry name" value="MTH1187/YkoF-like"/>
</dbReference>
<evidence type="ECO:0000313" key="4">
    <source>
        <dbReference type="Proteomes" id="UP000248745"/>
    </source>
</evidence>
<gene>
    <name evidence="3" type="ORF">DN068_03640</name>
</gene>
<accession>A0A2W2B265</accession>
<feature type="domain" description="Thiamine-binding protein" evidence="2">
    <location>
        <begin position="8"/>
        <end position="97"/>
    </location>
</feature>
<dbReference type="AlphaFoldDB" id="A0A2W2B265"/>
<comment type="caution">
    <text evidence="3">The sequence shown here is derived from an EMBL/GenBank/DDBJ whole genome shotgun (WGS) entry which is preliminary data.</text>
</comment>
<dbReference type="Gene3D" id="3.30.70.930">
    <property type="match status" value="1"/>
</dbReference>
<evidence type="ECO:0000313" key="3">
    <source>
        <dbReference type="EMBL" id="PZF74118.1"/>
    </source>
</evidence>
<keyword evidence="4" id="KW-1185">Reference proteome</keyword>
<dbReference type="OrthoDB" id="5886358at2"/>
<evidence type="ECO:0000256" key="1">
    <source>
        <dbReference type="ARBA" id="ARBA00010272"/>
    </source>
</evidence>
<reference evidence="3 4" key="1">
    <citation type="submission" date="2018-06" db="EMBL/GenBank/DDBJ databases">
        <title>Mucibacter soli gen. nov., sp. nov., a new member of the family Chitinophagaceae producing mucin.</title>
        <authorList>
            <person name="Kim M.-K."/>
            <person name="Park S."/>
            <person name="Kim T.-S."/>
            <person name="Joung Y."/>
            <person name="Han J.-H."/>
            <person name="Kim S.B."/>
        </authorList>
    </citation>
    <scope>NUCLEOTIDE SEQUENCE [LARGE SCALE GENOMIC DNA]</scope>
    <source>
        <strain evidence="3 4">R1-15</strain>
    </source>
</reference>
<comment type="similarity">
    <text evidence="1">Belongs to the UPF0045 family.</text>
</comment>
<organism evidence="3 4">
    <name type="scientific">Taibaiella soli</name>
    <dbReference type="NCBI Taxonomy" id="1649169"/>
    <lineage>
        <taxon>Bacteria</taxon>
        <taxon>Pseudomonadati</taxon>
        <taxon>Bacteroidota</taxon>
        <taxon>Chitinophagia</taxon>
        <taxon>Chitinophagales</taxon>
        <taxon>Chitinophagaceae</taxon>
        <taxon>Taibaiella</taxon>
    </lineage>
</organism>
<dbReference type="GO" id="GO:0005829">
    <property type="term" value="C:cytosol"/>
    <property type="evidence" value="ECO:0007669"/>
    <property type="project" value="TreeGrafter"/>
</dbReference>
<sequence length="99" mass="11239">MNHTVNLAIQMLPLRLPKEETYRIVDVAIAEINKSGLKYVVCPFETVVEGPYNEVMQLLENIQNACTEAGADEFIINMKLHRAAAEDMKIDDKIGKYKE</sequence>